<gene>
    <name evidence="1" type="ORF">L6164_029263</name>
</gene>
<sequence>MDNTWGWGSILISITCFLAIGNKQSLCHANANGDDRKKSSSLVRSYTRSFNGFAAKLTSQETQKFAEMEGVVSVFPSKTLKLQTTRSWDFMGFGEKGQEVNPATESDIIIGVFDTGIWLESESFNDKGFGPIPKSGRENVQVEGISLATRR</sequence>
<dbReference type="EMBL" id="CM039437">
    <property type="protein sequence ID" value="KAI4305937.1"/>
    <property type="molecule type" value="Genomic_DNA"/>
</dbReference>
<name>A0ACB9L974_BAUVA</name>
<evidence type="ECO:0000313" key="2">
    <source>
        <dbReference type="Proteomes" id="UP000828941"/>
    </source>
</evidence>
<accession>A0ACB9L974</accession>
<dbReference type="Proteomes" id="UP000828941">
    <property type="component" value="Chromosome 12"/>
</dbReference>
<proteinExistence type="predicted"/>
<keyword evidence="2" id="KW-1185">Reference proteome</keyword>
<organism evidence="1 2">
    <name type="scientific">Bauhinia variegata</name>
    <name type="common">Purple orchid tree</name>
    <name type="synonym">Phanera variegata</name>
    <dbReference type="NCBI Taxonomy" id="167791"/>
    <lineage>
        <taxon>Eukaryota</taxon>
        <taxon>Viridiplantae</taxon>
        <taxon>Streptophyta</taxon>
        <taxon>Embryophyta</taxon>
        <taxon>Tracheophyta</taxon>
        <taxon>Spermatophyta</taxon>
        <taxon>Magnoliopsida</taxon>
        <taxon>eudicotyledons</taxon>
        <taxon>Gunneridae</taxon>
        <taxon>Pentapetalae</taxon>
        <taxon>rosids</taxon>
        <taxon>fabids</taxon>
        <taxon>Fabales</taxon>
        <taxon>Fabaceae</taxon>
        <taxon>Cercidoideae</taxon>
        <taxon>Cercideae</taxon>
        <taxon>Bauhiniinae</taxon>
        <taxon>Bauhinia</taxon>
    </lineage>
</organism>
<reference evidence="1 2" key="1">
    <citation type="journal article" date="2022" name="DNA Res.">
        <title>Chromosomal-level genome assembly of the orchid tree Bauhinia variegata (Leguminosae; Cercidoideae) supports the allotetraploid origin hypothesis of Bauhinia.</title>
        <authorList>
            <person name="Zhong Y."/>
            <person name="Chen Y."/>
            <person name="Zheng D."/>
            <person name="Pang J."/>
            <person name="Liu Y."/>
            <person name="Luo S."/>
            <person name="Meng S."/>
            <person name="Qian L."/>
            <person name="Wei D."/>
            <person name="Dai S."/>
            <person name="Zhou R."/>
        </authorList>
    </citation>
    <scope>NUCLEOTIDE SEQUENCE [LARGE SCALE GENOMIC DNA]</scope>
    <source>
        <strain evidence="1">BV-YZ2020</strain>
    </source>
</reference>
<protein>
    <submittedName>
        <fullName evidence="1">Uncharacterized protein</fullName>
    </submittedName>
</protein>
<comment type="caution">
    <text evidence="1">The sequence shown here is derived from an EMBL/GenBank/DDBJ whole genome shotgun (WGS) entry which is preliminary data.</text>
</comment>
<evidence type="ECO:0000313" key="1">
    <source>
        <dbReference type="EMBL" id="KAI4305937.1"/>
    </source>
</evidence>